<accession>A0A392PWX0</accession>
<name>A0A392PWX0_9FABA</name>
<feature type="non-terminal residue" evidence="1">
    <location>
        <position position="1"/>
    </location>
</feature>
<keyword evidence="2" id="KW-1185">Reference proteome</keyword>
<dbReference type="Proteomes" id="UP000265520">
    <property type="component" value="Unassembled WGS sequence"/>
</dbReference>
<evidence type="ECO:0000313" key="2">
    <source>
        <dbReference type="Proteomes" id="UP000265520"/>
    </source>
</evidence>
<dbReference type="AlphaFoldDB" id="A0A392PWX0"/>
<evidence type="ECO:0000313" key="1">
    <source>
        <dbReference type="EMBL" id="MCI15950.1"/>
    </source>
</evidence>
<comment type="caution">
    <text evidence="1">The sequence shown here is derived from an EMBL/GenBank/DDBJ whole genome shotgun (WGS) entry which is preliminary data.</text>
</comment>
<feature type="non-terminal residue" evidence="1">
    <location>
        <position position="25"/>
    </location>
</feature>
<sequence>GSSLPSVILYCGRSSKQELNEGDGG</sequence>
<proteinExistence type="predicted"/>
<reference evidence="1 2" key="1">
    <citation type="journal article" date="2018" name="Front. Plant Sci.">
        <title>Red Clover (Trifolium pratense) and Zigzag Clover (T. medium) - A Picture of Genomic Similarities and Differences.</title>
        <authorList>
            <person name="Dluhosova J."/>
            <person name="Istvanek J."/>
            <person name="Nedelnik J."/>
            <person name="Repkova J."/>
        </authorList>
    </citation>
    <scope>NUCLEOTIDE SEQUENCE [LARGE SCALE GENOMIC DNA]</scope>
    <source>
        <strain evidence="2">cv. 10/8</strain>
        <tissue evidence="1">Leaf</tissue>
    </source>
</reference>
<protein>
    <submittedName>
        <fullName evidence="1">Uncharacterized protein</fullName>
    </submittedName>
</protein>
<dbReference type="EMBL" id="LXQA010098755">
    <property type="protein sequence ID" value="MCI15950.1"/>
    <property type="molecule type" value="Genomic_DNA"/>
</dbReference>
<organism evidence="1 2">
    <name type="scientific">Trifolium medium</name>
    <dbReference type="NCBI Taxonomy" id="97028"/>
    <lineage>
        <taxon>Eukaryota</taxon>
        <taxon>Viridiplantae</taxon>
        <taxon>Streptophyta</taxon>
        <taxon>Embryophyta</taxon>
        <taxon>Tracheophyta</taxon>
        <taxon>Spermatophyta</taxon>
        <taxon>Magnoliopsida</taxon>
        <taxon>eudicotyledons</taxon>
        <taxon>Gunneridae</taxon>
        <taxon>Pentapetalae</taxon>
        <taxon>rosids</taxon>
        <taxon>fabids</taxon>
        <taxon>Fabales</taxon>
        <taxon>Fabaceae</taxon>
        <taxon>Papilionoideae</taxon>
        <taxon>50 kb inversion clade</taxon>
        <taxon>NPAAA clade</taxon>
        <taxon>Hologalegina</taxon>
        <taxon>IRL clade</taxon>
        <taxon>Trifolieae</taxon>
        <taxon>Trifolium</taxon>
    </lineage>
</organism>